<protein>
    <submittedName>
        <fullName evidence="1">Unannotated protein</fullName>
    </submittedName>
</protein>
<evidence type="ECO:0000313" key="1">
    <source>
        <dbReference type="EMBL" id="CAB5057269.1"/>
    </source>
</evidence>
<gene>
    <name evidence="1" type="ORF">UFOPK4345_00003</name>
</gene>
<proteinExistence type="predicted"/>
<dbReference type="Gene3D" id="3.40.720.10">
    <property type="entry name" value="Alkaline Phosphatase, subunit A"/>
    <property type="match status" value="1"/>
</dbReference>
<dbReference type="EMBL" id="CAFBQV010000001">
    <property type="protein sequence ID" value="CAB5057269.1"/>
    <property type="molecule type" value="Genomic_DNA"/>
</dbReference>
<dbReference type="AlphaFoldDB" id="A0A6J7TTK4"/>
<organism evidence="1">
    <name type="scientific">freshwater metagenome</name>
    <dbReference type="NCBI Taxonomy" id="449393"/>
    <lineage>
        <taxon>unclassified sequences</taxon>
        <taxon>metagenomes</taxon>
        <taxon>ecological metagenomes</taxon>
    </lineage>
</organism>
<sequence>MPVSDAKINCDYRSIEVLSLNTIMTDKSSPQTSHQISPEISTRPRLPAYKAGCITGIIPALLGPSGTKEIPSWMPNCVQGARQVVLLVIDGLGWHQLQKNLEHCPTLATMQGSSITTVAPTTTVSALTSITTGLAPAEHGLVGYRIDMGGRVMQMLKWGDEKGDLRNMYSPDLVQPCPPFMGASVPVLSKAELEGSAFTQAHLRGVRPKGWRAASSISVEIGELLRAGEKFIYAYYDGVDKIAHERGFGPFYEAELRSADSLVANIKEVLVSGSVLLVTADHGQVMVGTNTMPPHANVLAMTAYQSGEGRFRWLHARNGTEVELLARATQHHSDCAWVVSKEQIIDEQWLGPRLGPATRKRLGDVALVPRDAISFDDPADSGPYMLQCRHGALTDDELDVPLLAVTGN</sequence>
<dbReference type="InterPro" id="IPR002591">
    <property type="entry name" value="Phosphodiest/P_Trfase"/>
</dbReference>
<reference evidence="1" key="1">
    <citation type="submission" date="2020-05" db="EMBL/GenBank/DDBJ databases">
        <authorList>
            <person name="Chiriac C."/>
            <person name="Salcher M."/>
            <person name="Ghai R."/>
            <person name="Kavagutti S V."/>
        </authorList>
    </citation>
    <scope>NUCLEOTIDE SEQUENCE</scope>
</reference>
<dbReference type="InterPro" id="IPR017850">
    <property type="entry name" value="Alkaline_phosphatase_core_sf"/>
</dbReference>
<accession>A0A6J7TTK4</accession>
<dbReference type="SUPFAM" id="SSF53649">
    <property type="entry name" value="Alkaline phosphatase-like"/>
    <property type="match status" value="1"/>
</dbReference>
<name>A0A6J7TTK4_9ZZZZ</name>
<dbReference type="Pfam" id="PF01663">
    <property type="entry name" value="Phosphodiest"/>
    <property type="match status" value="1"/>
</dbReference>